<evidence type="ECO:0000259" key="5">
    <source>
        <dbReference type="PROSITE" id="PS50893"/>
    </source>
</evidence>
<dbReference type="InterPro" id="IPR003593">
    <property type="entry name" value="AAA+_ATPase"/>
</dbReference>
<dbReference type="InterPro" id="IPR050319">
    <property type="entry name" value="ABC_transp_ATP-bind"/>
</dbReference>
<dbReference type="PROSITE" id="PS50893">
    <property type="entry name" value="ABC_TRANSPORTER_2"/>
    <property type="match status" value="1"/>
</dbReference>
<accession>A0ABT4MMS8</accession>
<dbReference type="Gene3D" id="3.40.50.300">
    <property type="entry name" value="P-loop containing nucleotide triphosphate hydrolases"/>
    <property type="match status" value="1"/>
</dbReference>
<keyword evidence="3" id="KW-0547">Nucleotide-binding</keyword>
<dbReference type="InterPro" id="IPR003439">
    <property type="entry name" value="ABC_transporter-like_ATP-bd"/>
</dbReference>
<dbReference type="PANTHER" id="PTHR43776">
    <property type="entry name" value="TRANSPORT ATP-BINDING PROTEIN"/>
    <property type="match status" value="1"/>
</dbReference>
<protein>
    <submittedName>
        <fullName evidence="6">Dipeptide/oligopeptide/nickel ABC transporter ATP-binding protein</fullName>
    </submittedName>
</protein>
<evidence type="ECO:0000256" key="3">
    <source>
        <dbReference type="ARBA" id="ARBA00022741"/>
    </source>
</evidence>
<name>A0ABT4MMS8_9NOCA</name>
<comment type="similarity">
    <text evidence="1">Belongs to the ABC transporter superfamily.</text>
</comment>
<dbReference type="CDD" id="cd03257">
    <property type="entry name" value="ABC_NikE_OppD_transporters"/>
    <property type="match status" value="1"/>
</dbReference>
<dbReference type="Pfam" id="PF00005">
    <property type="entry name" value="ABC_tran"/>
    <property type="match status" value="1"/>
</dbReference>
<evidence type="ECO:0000256" key="4">
    <source>
        <dbReference type="ARBA" id="ARBA00022840"/>
    </source>
</evidence>
<dbReference type="SUPFAM" id="SSF52540">
    <property type="entry name" value="P-loop containing nucleoside triphosphate hydrolases"/>
    <property type="match status" value="1"/>
</dbReference>
<gene>
    <name evidence="6" type="ORF">O4220_27575</name>
</gene>
<dbReference type="InterPro" id="IPR027417">
    <property type="entry name" value="P-loop_NTPase"/>
</dbReference>
<proteinExistence type="inferred from homology"/>
<dbReference type="SMART" id="SM00382">
    <property type="entry name" value="AAA"/>
    <property type="match status" value="1"/>
</dbReference>
<evidence type="ECO:0000256" key="2">
    <source>
        <dbReference type="ARBA" id="ARBA00022448"/>
    </source>
</evidence>
<evidence type="ECO:0000313" key="7">
    <source>
        <dbReference type="Proteomes" id="UP001081071"/>
    </source>
</evidence>
<keyword evidence="2" id="KW-0813">Transport</keyword>
<dbReference type="GO" id="GO:0005524">
    <property type="term" value="F:ATP binding"/>
    <property type="evidence" value="ECO:0007669"/>
    <property type="project" value="UniProtKB-KW"/>
</dbReference>
<dbReference type="InterPro" id="IPR017871">
    <property type="entry name" value="ABC_transporter-like_CS"/>
</dbReference>
<reference evidence="6" key="1">
    <citation type="submission" date="2022-12" db="EMBL/GenBank/DDBJ databases">
        <authorList>
            <person name="Krivoruchko A.V."/>
            <person name="Elkin A."/>
        </authorList>
    </citation>
    <scope>NUCLEOTIDE SEQUENCE</scope>
    <source>
        <strain evidence="6">IEGM 1391</strain>
    </source>
</reference>
<dbReference type="EMBL" id="JAPWIJ010000024">
    <property type="protein sequence ID" value="MCZ4522299.1"/>
    <property type="molecule type" value="Genomic_DNA"/>
</dbReference>
<sequence>MAGVTAGYRSHTAVLHDVSLEVRAGRTMGVVGESGSGKSSLGKVIVGLLRPTAGVVQVDGVDVPGARGTKRQSLRRRVQLIPQDPYASLDPRLTVGRTLAEAIDPVSARAKTHDARISELLGLVSLDPEAASRLPHEFSGGQRQRIAIARAVAVSPALLIADEVTSALDASVQAEVLDLLEELQTALGFACVFITHNLGVAARMCDDLTVLRYGRVVEQGPASLLRSPEAGYTQSLVASVPDGDGLFLRAQPSAGVPG</sequence>
<evidence type="ECO:0000313" key="6">
    <source>
        <dbReference type="EMBL" id="MCZ4522299.1"/>
    </source>
</evidence>
<comment type="caution">
    <text evidence="6">The sequence shown here is derived from an EMBL/GenBank/DDBJ whole genome shotgun (WGS) entry which is preliminary data.</text>
</comment>
<dbReference type="Proteomes" id="UP001081071">
    <property type="component" value="Unassembled WGS sequence"/>
</dbReference>
<keyword evidence="7" id="KW-1185">Reference proteome</keyword>
<feature type="domain" description="ABC transporter" evidence="5">
    <location>
        <begin position="1"/>
        <end position="238"/>
    </location>
</feature>
<dbReference type="PANTHER" id="PTHR43776:SF7">
    <property type="entry name" value="D,D-DIPEPTIDE TRANSPORT ATP-BINDING PROTEIN DDPF-RELATED"/>
    <property type="match status" value="1"/>
</dbReference>
<organism evidence="6 7">
    <name type="scientific">Rhodococcus ruber</name>
    <dbReference type="NCBI Taxonomy" id="1830"/>
    <lineage>
        <taxon>Bacteria</taxon>
        <taxon>Bacillati</taxon>
        <taxon>Actinomycetota</taxon>
        <taxon>Actinomycetes</taxon>
        <taxon>Mycobacteriales</taxon>
        <taxon>Nocardiaceae</taxon>
        <taxon>Rhodococcus</taxon>
    </lineage>
</organism>
<evidence type="ECO:0000256" key="1">
    <source>
        <dbReference type="ARBA" id="ARBA00005417"/>
    </source>
</evidence>
<dbReference type="PROSITE" id="PS00211">
    <property type="entry name" value="ABC_TRANSPORTER_1"/>
    <property type="match status" value="1"/>
</dbReference>
<keyword evidence="4 6" id="KW-0067">ATP-binding</keyword>